<dbReference type="InterPro" id="IPR000905">
    <property type="entry name" value="Gcp-like_dom"/>
</dbReference>
<dbReference type="Gene3D" id="3.30.420.40">
    <property type="match status" value="1"/>
</dbReference>
<sequence>MKLFLDTTNEDFVLAIFNDENNLVYKSLLKKYPKKVELIPQEIEKMLVETKLKLNDFKIFYTNIGPGFFTGVRISLVYLRTIAQIKKINIKTISTMKILSLINPDQIIFNINARGEKYYSYTKEDNYFHVSQIKIKTGTLEKYDEINYDLFLENFSKFESFFDEHLNIDEIEPLYIKLPQIGGKNNENFGNRN</sequence>
<keyword evidence="3" id="KW-1185">Reference proteome</keyword>
<dbReference type="Proteomes" id="UP000290243">
    <property type="component" value="Chromosome"/>
</dbReference>
<evidence type="ECO:0000313" key="3">
    <source>
        <dbReference type="Proteomes" id="UP000290243"/>
    </source>
</evidence>
<evidence type="ECO:0000313" key="2">
    <source>
        <dbReference type="EMBL" id="VEU75744.1"/>
    </source>
</evidence>
<proteinExistence type="predicted"/>
<dbReference type="AlphaFoldDB" id="A0A449B561"/>
<gene>
    <name evidence="2" type="ORF">NCTC10168_00678</name>
</gene>
<dbReference type="NCBIfam" id="TIGR03725">
    <property type="entry name" value="T6A_YeaZ"/>
    <property type="match status" value="1"/>
</dbReference>
<dbReference type="InterPro" id="IPR043129">
    <property type="entry name" value="ATPase_NBD"/>
</dbReference>
<reference evidence="2 3" key="1">
    <citation type="submission" date="2019-01" db="EMBL/GenBank/DDBJ databases">
        <authorList>
            <consortium name="Pathogen Informatics"/>
        </authorList>
    </citation>
    <scope>NUCLEOTIDE SEQUENCE [LARGE SCALE GENOMIC DNA]</scope>
    <source>
        <strain evidence="2 3">NCTC10168</strain>
    </source>
</reference>
<dbReference type="KEGG" id="mmau:NCTC10168_00678"/>
<dbReference type="RefSeq" id="WP_129647101.1">
    <property type="nucleotide sequence ID" value="NZ_LR215037.1"/>
</dbReference>
<evidence type="ECO:0000259" key="1">
    <source>
        <dbReference type="Pfam" id="PF00814"/>
    </source>
</evidence>
<organism evidence="2 3">
    <name type="scientific">Mycoplasmopsis maculosa</name>
    <dbReference type="NCBI Taxonomy" id="114885"/>
    <lineage>
        <taxon>Bacteria</taxon>
        <taxon>Bacillati</taxon>
        <taxon>Mycoplasmatota</taxon>
        <taxon>Mycoplasmoidales</taxon>
        <taxon>Metamycoplasmataceae</taxon>
        <taxon>Mycoplasmopsis</taxon>
    </lineage>
</organism>
<dbReference type="EMBL" id="LR215037">
    <property type="protein sequence ID" value="VEU75744.1"/>
    <property type="molecule type" value="Genomic_DNA"/>
</dbReference>
<dbReference type="GO" id="GO:0002949">
    <property type="term" value="P:tRNA threonylcarbamoyladenosine modification"/>
    <property type="evidence" value="ECO:0007669"/>
    <property type="project" value="InterPro"/>
</dbReference>
<name>A0A449B561_9BACT</name>
<protein>
    <submittedName>
        <fullName evidence="2">Molecular chaperone</fullName>
    </submittedName>
</protein>
<dbReference type="SUPFAM" id="SSF53067">
    <property type="entry name" value="Actin-like ATPase domain"/>
    <property type="match status" value="1"/>
</dbReference>
<feature type="domain" description="Gcp-like" evidence="1">
    <location>
        <begin position="37"/>
        <end position="130"/>
    </location>
</feature>
<dbReference type="Gene3D" id="3.30.420.200">
    <property type="match status" value="1"/>
</dbReference>
<dbReference type="OrthoDB" id="9784166at2"/>
<dbReference type="InterPro" id="IPR022496">
    <property type="entry name" value="T6A_TsaB"/>
</dbReference>
<accession>A0A449B561</accession>
<dbReference type="Pfam" id="PF00814">
    <property type="entry name" value="TsaD"/>
    <property type="match status" value="1"/>
</dbReference>